<evidence type="ECO:0000313" key="2">
    <source>
        <dbReference type="EMBL" id="KAL1246864.1"/>
    </source>
</evidence>
<feature type="region of interest" description="Disordered" evidence="1">
    <location>
        <begin position="51"/>
        <end position="70"/>
    </location>
</feature>
<organism evidence="2 3">
    <name type="scientific">Cirrhinus molitorella</name>
    <name type="common">mud carp</name>
    <dbReference type="NCBI Taxonomy" id="172907"/>
    <lineage>
        <taxon>Eukaryota</taxon>
        <taxon>Metazoa</taxon>
        <taxon>Chordata</taxon>
        <taxon>Craniata</taxon>
        <taxon>Vertebrata</taxon>
        <taxon>Euteleostomi</taxon>
        <taxon>Actinopterygii</taxon>
        <taxon>Neopterygii</taxon>
        <taxon>Teleostei</taxon>
        <taxon>Ostariophysi</taxon>
        <taxon>Cypriniformes</taxon>
        <taxon>Cyprinidae</taxon>
        <taxon>Labeoninae</taxon>
        <taxon>Labeonini</taxon>
        <taxon>Cirrhinus</taxon>
    </lineage>
</organism>
<keyword evidence="3" id="KW-1185">Reference proteome</keyword>
<evidence type="ECO:0008006" key="4">
    <source>
        <dbReference type="Google" id="ProtNLM"/>
    </source>
</evidence>
<evidence type="ECO:0000256" key="1">
    <source>
        <dbReference type="SAM" id="MobiDB-lite"/>
    </source>
</evidence>
<evidence type="ECO:0000313" key="3">
    <source>
        <dbReference type="Proteomes" id="UP001558613"/>
    </source>
</evidence>
<dbReference type="Proteomes" id="UP001558613">
    <property type="component" value="Unassembled WGS sequence"/>
</dbReference>
<name>A0ABR3L530_9TELE</name>
<accession>A0ABR3L530</accession>
<reference evidence="2 3" key="1">
    <citation type="submission" date="2023-09" db="EMBL/GenBank/DDBJ databases">
        <authorList>
            <person name="Wang M."/>
        </authorList>
    </citation>
    <scope>NUCLEOTIDE SEQUENCE [LARGE SCALE GENOMIC DNA]</scope>
    <source>
        <strain evidence="2">GT-2023</strain>
        <tissue evidence="2">Liver</tissue>
    </source>
</reference>
<protein>
    <recommendedName>
        <fullName evidence="4">Secreted protein</fullName>
    </recommendedName>
</protein>
<comment type="caution">
    <text evidence="2">The sequence shown here is derived from an EMBL/GenBank/DDBJ whole genome shotgun (WGS) entry which is preliminary data.</text>
</comment>
<feature type="compositionally biased region" description="Basic and acidic residues" evidence="1">
    <location>
        <begin position="52"/>
        <end position="63"/>
    </location>
</feature>
<dbReference type="EMBL" id="JAYMGO010000076">
    <property type="protein sequence ID" value="KAL1246864.1"/>
    <property type="molecule type" value="Genomic_DNA"/>
</dbReference>
<sequence>MLRGKWAGTFCELIGVLYQSERFLLPSFPALSLHPSTSSLAVCTVCTHRGREKCGAGDSEDRKKPHKKTEAASGFSFTFFSHSRRIITKEQAPPAYKNLRCVCAQTYSRTRTSRRINSQQQLA</sequence>
<gene>
    <name evidence="2" type="ORF">QQF64_034763</name>
</gene>
<proteinExistence type="predicted"/>